<evidence type="ECO:0000313" key="2">
    <source>
        <dbReference type="EMBL" id="QVQ58661.1"/>
    </source>
</evidence>
<geneLocation type="plasmid" evidence="1">
    <name>pA1718-HI3</name>
</geneLocation>
<name>A0A8E6LAQ4_KLEPN</name>
<keyword evidence="2" id="KW-0614">Plasmid</keyword>
<organism evidence="2">
    <name type="scientific">Klebsiella pneumoniae</name>
    <dbReference type="NCBI Taxonomy" id="573"/>
    <lineage>
        <taxon>Bacteria</taxon>
        <taxon>Pseudomonadati</taxon>
        <taxon>Pseudomonadota</taxon>
        <taxon>Gammaproteobacteria</taxon>
        <taxon>Enterobacterales</taxon>
        <taxon>Enterobacteriaceae</taxon>
        <taxon>Klebsiella/Raoultella group</taxon>
        <taxon>Klebsiella</taxon>
        <taxon>Klebsiella pneumoniae complex</taxon>
    </lineage>
</organism>
<geneLocation type="plasmid" evidence="2">
    <name>pBJ20-HI3</name>
</geneLocation>
<reference evidence="2" key="1">
    <citation type="submission" date="2020-09" db="EMBL/GenBank/DDBJ databases">
        <authorList>
            <person name="Zhou D."/>
            <person name="Wang L."/>
        </authorList>
    </citation>
    <scope>NUCLEOTIDE SEQUENCE</scope>
    <source>
        <plasmid evidence="1">pA1718-HI3</plasmid>
        <plasmid evidence="2">pBJ20-HI3</plasmid>
    </source>
</reference>
<protein>
    <submittedName>
        <fullName evidence="2">Uncharacterized protein</fullName>
    </submittedName>
</protein>
<sequence length="48" mass="5871">MFHHKSLMRKEWQNKKYKLQAGTSVVRVEIKAVFFLTMQCRLRMELQT</sequence>
<evidence type="ECO:0000313" key="1">
    <source>
        <dbReference type="EMBL" id="QVQ57544.1"/>
    </source>
</evidence>
<dbReference type="EMBL" id="MW013142">
    <property type="protein sequence ID" value="QVQ57544.1"/>
    <property type="molecule type" value="Genomic_DNA"/>
</dbReference>
<dbReference type="AlphaFoldDB" id="A0A8E6LAQ4"/>
<proteinExistence type="predicted"/>
<accession>A0A8E6LAQ4</accession>
<dbReference type="EMBL" id="MW013146">
    <property type="protein sequence ID" value="QVQ58661.1"/>
    <property type="molecule type" value="Genomic_DNA"/>
</dbReference>